<dbReference type="SUPFAM" id="SSF50630">
    <property type="entry name" value="Acid proteases"/>
    <property type="match status" value="1"/>
</dbReference>
<keyword evidence="5 8" id="KW-0645">Protease</keyword>
<organism evidence="8 9">
    <name type="scientific">Macrolepiota fuliginosa MF-IS2</name>
    <dbReference type="NCBI Taxonomy" id="1400762"/>
    <lineage>
        <taxon>Eukaryota</taxon>
        <taxon>Fungi</taxon>
        <taxon>Dikarya</taxon>
        <taxon>Basidiomycota</taxon>
        <taxon>Agaricomycotina</taxon>
        <taxon>Agaricomycetes</taxon>
        <taxon>Agaricomycetidae</taxon>
        <taxon>Agaricales</taxon>
        <taxon>Agaricineae</taxon>
        <taxon>Agaricaceae</taxon>
        <taxon>Macrolepiota</taxon>
    </lineage>
</organism>
<evidence type="ECO:0000256" key="5">
    <source>
        <dbReference type="RuleBase" id="RU000454"/>
    </source>
</evidence>
<dbReference type="InterPro" id="IPR033121">
    <property type="entry name" value="PEPTIDASE_A1"/>
</dbReference>
<feature type="compositionally biased region" description="Polar residues" evidence="6">
    <location>
        <begin position="66"/>
        <end position="85"/>
    </location>
</feature>
<dbReference type="Proteomes" id="UP000807342">
    <property type="component" value="Unassembled WGS sequence"/>
</dbReference>
<evidence type="ECO:0000256" key="6">
    <source>
        <dbReference type="SAM" id="MobiDB-lite"/>
    </source>
</evidence>
<feature type="disulfide bond" evidence="4">
    <location>
        <begin position="127"/>
        <end position="132"/>
    </location>
</feature>
<evidence type="ECO:0000256" key="4">
    <source>
        <dbReference type="PIRSR" id="PIRSR601461-2"/>
    </source>
</evidence>
<proteinExistence type="inferred from homology"/>
<gene>
    <name evidence="8" type="ORF">P691DRAFT_726246</name>
</gene>
<feature type="active site" evidence="3">
    <location>
        <position position="326"/>
    </location>
</feature>
<keyword evidence="9" id="KW-1185">Reference proteome</keyword>
<dbReference type="InterPro" id="IPR034164">
    <property type="entry name" value="Pepsin-like_dom"/>
</dbReference>
<dbReference type="PROSITE" id="PS51767">
    <property type="entry name" value="PEPTIDASE_A1"/>
    <property type="match status" value="1"/>
</dbReference>
<evidence type="ECO:0000256" key="1">
    <source>
        <dbReference type="ARBA" id="ARBA00007447"/>
    </source>
</evidence>
<feature type="active site" evidence="3">
    <location>
        <position position="114"/>
    </location>
</feature>
<dbReference type="PROSITE" id="PS00141">
    <property type="entry name" value="ASP_PROTEASE"/>
    <property type="match status" value="1"/>
</dbReference>
<evidence type="ECO:0000256" key="3">
    <source>
        <dbReference type="PIRSR" id="PIRSR601461-1"/>
    </source>
</evidence>
<accession>A0A9P5XHB4</accession>
<evidence type="ECO:0000256" key="2">
    <source>
        <dbReference type="ARBA" id="ARBA00022750"/>
    </source>
</evidence>
<dbReference type="InterPro" id="IPR021109">
    <property type="entry name" value="Peptidase_aspartic_dom_sf"/>
</dbReference>
<dbReference type="Gene3D" id="2.40.70.10">
    <property type="entry name" value="Acid Proteases"/>
    <property type="match status" value="2"/>
</dbReference>
<dbReference type="CDD" id="cd05471">
    <property type="entry name" value="pepsin_like"/>
    <property type="match status" value="1"/>
</dbReference>
<dbReference type="EMBL" id="MU151107">
    <property type="protein sequence ID" value="KAF9450359.1"/>
    <property type="molecule type" value="Genomic_DNA"/>
</dbReference>
<keyword evidence="2 5" id="KW-0064">Aspartyl protease</keyword>
<protein>
    <submittedName>
        <fullName evidence="8">Acid protease</fullName>
    </submittedName>
</protein>
<evidence type="ECO:0000313" key="8">
    <source>
        <dbReference type="EMBL" id="KAF9450359.1"/>
    </source>
</evidence>
<sequence length="603" mass="62691">MYVVSDLGVLGLFNVLGWLVALVLAGNVSAGLQGAAGPTLRPRFLPRDQLVSLPIVARGVVAATPPNGNTTVNATNPNVSKSSAGWSPLPQSKDRQSYFAVIQVGGINFRVVLDTGSSDLWLVSSACETEACKGIPKYPLSYQSPSFQGVNGNATVFDASYADGSAVSGFIAKEKVELAGLVVANQTFGLISNSTVPAIDQESGFLGLGFPRLSSVSHTVTNSTPFFASLAQQGLLNYPLFGFSLTQNLSGSLSLGAIDASIVTDPRNISWNSVAQFSPFNAENSNTSSYLQWAIPLSSFGVNGTQLAPLPSQANATGNVSLALFDVGAPGIYGSYQDVSRLYGLIDGSRLVDADNGQWVVPCGTNIPLTLTFGIHTYILHPSDYLIGPASGNPNLCLSWPRALPPSADGVDWQIGSAFLQTVYSIFSYGIDTKESPKIGLYPLSNTNIITNTIAASASAQAPPAVVTSAFTPQTTIPTTLPNLLIPTPTFTTPPYTFNTSVPASVGGIVSSGLATSTYHAILAQATTGFNASAIPTISPAPSVVTFTMSDGKTTVSTYSLLAATLGVPPGRTSTGVSLSKDVGRSFGVVVVQFFVFWALSGI</sequence>
<evidence type="ECO:0000313" key="9">
    <source>
        <dbReference type="Proteomes" id="UP000807342"/>
    </source>
</evidence>
<comment type="caution">
    <text evidence="8">The sequence shown here is derived from an EMBL/GenBank/DDBJ whole genome shotgun (WGS) entry which is preliminary data.</text>
</comment>
<keyword evidence="5" id="KW-0378">Hydrolase</keyword>
<keyword evidence="4" id="KW-1015">Disulfide bond</keyword>
<dbReference type="PANTHER" id="PTHR47966:SF74">
    <property type="entry name" value="AGR407CP"/>
    <property type="match status" value="1"/>
</dbReference>
<feature type="region of interest" description="Disordered" evidence="6">
    <location>
        <begin position="66"/>
        <end position="88"/>
    </location>
</feature>
<evidence type="ECO:0000259" key="7">
    <source>
        <dbReference type="PROSITE" id="PS51767"/>
    </source>
</evidence>
<dbReference type="OrthoDB" id="771136at2759"/>
<comment type="similarity">
    <text evidence="1 5">Belongs to the peptidase A1 family.</text>
</comment>
<dbReference type="InterPro" id="IPR001969">
    <property type="entry name" value="Aspartic_peptidase_AS"/>
</dbReference>
<dbReference type="Pfam" id="PF00026">
    <property type="entry name" value="Asp"/>
    <property type="match status" value="1"/>
</dbReference>
<dbReference type="AlphaFoldDB" id="A0A9P5XHB4"/>
<dbReference type="PANTHER" id="PTHR47966">
    <property type="entry name" value="BETA-SITE APP-CLEAVING ENZYME, ISOFORM A-RELATED"/>
    <property type="match status" value="1"/>
</dbReference>
<name>A0A9P5XHB4_9AGAR</name>
<feature type="domain" description="Peptidase A1" evidence="7">
    <location>
        <begin position="98"/>
        <end position="442"/>
    </location>
</feature>
<reference evidence="8" key="1">
    <citation type="submission" date="2020-11" db="EMBL/GenBank/DDBJ databases">
        <authorList>
            <consortium name="DOE Joint Genome Institute"/>
            <person name="Ahrendt S."/>
            <person name="Riley R."/>
            <person name="Andreopoulos W."/>
            <person name="Labutti K."/>
            <person name="Pangilinan J."/>
            <person name="Ruiz-Duenas F.J."/>
            <person name="Barrasa J.M."/>
            <person name="Sanchez-Garcia M."/>
            <person name="Camarero S."/>
            <person name="Miyauchi S."/>
            <person name="Serrano A."/>
            <person name="Linde D."/>
            <person name="Babiker R."/>
            <person name="Drula E."/>
            <person name="Ayuso-Fernandez I."/>
            <person name="Pacheco R."/>
            <person name="Padilla G."/>
            <person name="Ferreira P."/>
            <person name="Barriuso J."/>
            <person name="Kellner H."/>
            <person name="Castanera R."/>
            <person name="Alfaro M."/>
            <person name="Ramirez L."/>
            <person name="Pisabarro A.G."/>
            <person name="Kuo A."/>
            <person name="Tritt A."/>
            <person name="Lipzen A."/>
            <person name="He G."/>
            <person name="Yan M."/>
            <person name="Ng V."/>
            <person name="Cullen D."/>
            <person name="Martin F."/>
            <person name="Rosso M.-N."/>
            <person name="Henrissat B."/>
            <person name="Hibbett D."/>
            <person name="Martinez A.T."/>
            <person name="Grigoriev I.V."/>
        </authorList>
    </citation>
    <scope>NUCLEOTIDE SEQUENCE</scope>
    <source>
        <strain evidence="8">MF-IS2</strain>
    </source>
</reference>
<dbReference type="InterPro" id="IPR001461">
    <property type="entry name" value="Aspartic_peptidase_A1"/>
</dbReference>
<dbReference type="GO" id="GO:0004190">
    <property type="term" value="F:aspartic-type endopeptidase activity"/>
    <property type="evidence" value="ECO:0007669"/>
    <property type="project" value="UniProtKB-KW"/>
</dbReference>
<dbReference type="GO" id="GO:0006508">
    <property type="term" value="P:proteolysis"/>
    <property type="evidence" value="ECO:0007669"/>
    <property type="project" value="UniProtKB-KW"/>
</dbReference>
<dbReference type="PRINTS" id="PR00792">
    <property type="entry name" value="PEPSIN"/>
</dbReference>